<reference evidence="1 2" key="1">
    <citation type="submission" date="2021-01" db="EMBL/GenBank/DDBJ databases">
        <title>Whole genome sequence of Paenibacillus sonchi LMG 24727 for comparative genomics.</title>
        <authorList>
            <person name="Lee G."/>
            <person name="Kim M.-J."/>
            <person name="Lim K."/>
            <person name="Shin J.-H."/>
        </authorList>
    </citation>
    <scope>NUCLEOTIDE SEQUENCE [LARGE SCALE GENOMIC DNA]</scope>
    <source>
        <strain evidence="1 2">LMG 24727</strain>
    </source>
</reference>
<evidence type="ECO:0000313" key="2">
    <source>
        <dbReference type="Proteomes" id="UP000595841"/>
    </source>
</evidence>
<dbReference type="EMBL" id="CP068595">
    <property type="protein sequence ID" value="QQZ58947.1"/>
    <property type="molecule type" value="Genomic_DNA"/>
</dbReference>
<evidence type="ECO:0000313" key="1">
    <source>
        <dbReference type="EMBL" id="QQZ58947.1"/>
    </source>
</evidence>
<dbReference type="Proteomes" id="UP000595841">
    <property type="component" value="Chromosome"/>
</dbReference>
<dbReference type="AlphaFoldDB" id="A0A974SAM8"/>
<protein>
    <submittedName>
        <fullName evidence="1">Uncharacterized protein</fullName>
    </submittedName>
</protein>
<proteinExistence type="predicted"/>
<accession>A0A974SAM8</accession>
<organism evidence="1 2">
    <name type="scientific">Paenibacillus sonchi</name>
    <dbReference type="NCBI Taxonomy" id="373687"/>
    <lineage>
        <taxon>Bacteria</taxon>
        <taxon>Bacillati</taxon>
        <taxon>Bacillota</taxon>
        <taxon>Bacilli</taxon>
        <taxon>Bacillales</taxon>
        <taxon>Paenibacillaceae</taxon>
        <taxon>Paenibacillus</taxon>
        <taxon>Paenibacillus sonchi group</taxon>
    </lineage>
</organism>
<dbReference type="RefSeq" id="WP_157771289.1">
    <property type="nucleotide sequence ID" value="NZ_CP068595.1"/>
</dbReference>
<name>A0A974SAM8_9BACL</name>
<dbReference type="KEGG" id="pson:JI735_19660"/>
<gene>
    <name evidence="1" type="ORF">JI735_19660</name>
</gene>
<sequence>MDKKLKQSLKVTALIQDPFTFRVQIDHTDGQFRVALLINHHFVPLMATDQVP</sequence>
<keyword evidence="2" id="KW-1185">Reference proteome</keyword>